<protein>
    <submittedName>
        <fullName evidence="5">Shikimate dehydrogenase</fullName>
        <ecNumber evidence="5">1.1.1.25</ecNumber>
    </submittedName>
</protein>
<keyword evidence="2" id="KW-0028">Amino-acid biosynthesis</keyword>
<dbReference type="NCBIfam" id="NF009201">
    <property type="entry name" value="PRK12549.1"/>
    <property type="match status" value="1"/>
</dbReference>
<feature type="domain" description="Shikimate dehydrogenase substrate binding N-terminal" evidence="3">
    <location>
        <begin position="18"/>
        <end position="105"/>
    </location>
</feature>
<dbReference type="CDD" id="cd01065">
    <property type="entry name" value="NAD_bind_Shikimate_DH"/>
    <property type="match status" value="1"/>
</dbReference>
<organism evidence="5 6">
    <name type="scientific">Pseudonocardia spirodelae</name>
    <dbReference type="NCBI Taxonomy" id="3133431"/>
    <lineage>
        <taxon>Bacteria</taxon>
        <taxon>Bacillati</taxon>
        <taxon>Actinomycetota</taxon>
        <taxon>Actinomycetes</taxon>
        <taxon>Pseudonocardiales</taxon>
        <taxon>Pseudonocardiaceae</taxon>
        <taxon>Pseudonocardia</taxon>
    </lineage>
</organism>
<dbReference type="Gene3D" id="3.40.50.10860">
    <property type="entry name" value="Leucine Dehydrogenase, chain A, domain 1"/>
    <property type="match status" value="1"/>
</dbReference>
<dbReference type="RefSeq" id="WP_340290976.1">
    <property type="nucleotide sequence ID" value="NZ_JBBJUP010000010.1"/>
</dbReference>
<evidence type="ECO:0000256" key="1">
    <source>
        <dbReference type="ARBA" id="ARBA00004871"/>
    </source>
</evidence>
<evidence type="ECO:0000313" key="6">
    <source>
        <dbReference type="Proteomes" id="UP001364211"/>
    </source>
</evidence>
<dbReference type="GO" id="GO:0004764">
    <property type="term" value="F:shikimate 3-dehydrogenase (NADP+) activity"/>
    <property type="evidence" value="ECO:0007669"/>
    <property type="project" value="UniProtKB-EC"/>
</dbReference>
<evidence type="ECO:0000256" key="2">
    <source>
        <dbReference type="ARBA" id="ARBA00023141"/>
    </source>
</evidence>
<sequence>MRNGDAAAPTRPRVRTGLIGAGIGPSLSPALHEREGAAHGLDLTYRRRDLDVLGAAPEEVGTLLARARDDGWAGVNVTHPCKQLVLRHLDALSPDAAAVGAVNTVVIGPDGSLTGHNTDWTGFRDGWRDGLPGAGTGRVVLLGAGGAGAAAGYALARAGVRELQVVDVDAGRATALAASLAPHLAPGAVATGHPRTALETLLPGADGLVHATPVGMAEHPGLPFAPELLAGRPWVAEIVYRPLDTALLAAARAAGCRTVDGGRMAVHQAAEAFRLFTGLTPDPARMLAHLAELVTAEQEATRVA</sequence>
<dbReference type="InterPro" id="IPR041121">
    <property type="entry name" value="SDH_C"/>
</dbReference>
<dbReference type="Pfam" id="PF08501">
    <property type="entry name" value="Shikimate_dh_N"/>
    <property type="match status" value="1"/>
</dbReference>
<dbReference type="InterPro" id="IPR022893">
    <property type="entry name" value="Shikimate_DH_fam"/>
</dbReference>
<gene>
    <name evidence="5" type="ORF">WJX68_14495</name>
</gene>
<keyword evidence="5" id="KW-0560">Oxidoreductase</keyword>
<dbReference type="EMBL" id="JBBJUP010000010">
    <property type="protein sequence ID" value="MEJ8280153.1"/>
    <property type="molecule type" value="Genomic_DNA"/>
</dbReference>
<dbReference type="EC" id="1.1.1.25" evidence="5"/>
<evidence type="ECO:0000259" key="3">
    <source>
        <dbReference type="Pfam" id="PF08501"/>
    </source>
</evidence>
<keyword evidence="6" id="KW-1185">Reference proteome</keyword>
<keyword evidence="2" id="KW-0057">Aromatic amino acid biosynthesis</keyword>
<dbReference type="Proteomes" id="UP001364211">
    <property type="component" value="Unassembled WGS sequence"/>
</dbReference>
<evidence type="ECO:0000313" key="5">
    <source>
        <dbReference type="EMBL" id="MEJ8280153.1"/>
    </source>
</evidence>
<evidence type="ECO:0000259" key="4">
    <source>
        <dbReference type="Pfam" id="PF18317"/>
    </source>
</evidence>
<dbReference type="InterPro" id="IPR036291">
    <property type="entry name" value="NAD(P)-bd_dom_sf"/>
</dbReference>
<dbReference type="Gene3D" id="3.40.50.720">
    <property type="entry name" value="NAD(P)-binding Rossmann-like Domain"/>
    <property type="match status" value="1"/>
</dbReference>
<dbReference type="PANTHER" id="PTHR21089:SF1">
    <property type="entry name" value="BIFUNCTIONAL 3-DEHYDROQUINATE DEHYDRATASE_SHIKIMATE DEHYDROGENASE, CHLOROPLASTIC"/>
    <property type="match status" value="1"/>
</dbReference>
<comment type="caution">
    <text evidence="5">The sequence shown here is derived from an EMBL/GenBank/DDBJ whole genome shotgun (WGS) entry which is preliminary data.</text>
</comment>
<dbReference type="SUPFAM" id="SSF53223">
    <property type="entry name" value="Aminoacid dehydrogenase-like, N-terminal domain"/>
    <property type="match status" value="1"/>
</dbReference>
<dbReference type="InterPro" id="IPR046346">
    <property type="entry name" value="Aminoacid_DH-like_N_sf"/>
</dbReference>
<comment type="pathway">
    <text evidence="1">Metabolic intermediate biosynthesis; chorismate biosynthesis; chorismate from D-erythrose 4-phosphate and phosphoenolpyruvate: step 4/7.</text>
</comment>
<accession>A0ABU8T883</accession>
<feature type="domain" description="SDH C-terminal" evidence="4">
    <location>
        <begin position="264"/>
        <end position="289"/>
    </location>
</feature>
<reference evidence="5 6" key="1">
    <citation type="submission" date="2024-03" db="EMBL/GenBank/DDBJ databases">
        <title>Draft genome sequence of Pseudonocardia sp. DW16-2.</title>
        <authorList>
            <person name="Duangmal K."/>
        </authorList>
    </citation>
    <scope>NUCLEOTIDE SEQUENCE [LARGE SCALE GENOMIC DNA]</scope>
    <source>
        <strain evidence="5 6">DW16-2</strain>
    </source>
</reference>
<dbReference type="Pfam" id="PF18317">
    <property type="entry name" value="SDH_C"/>
    <property type="match status" value="1"/>
</dbReference>
<name>A0ABU8T883_9PSEU</name>
<dbReference type="PANTHER" id="PTHR21089">
    <property type="entry name" value="SHIKIMATE DEHYDROGENASE"/>
    <property type="match status" value="1"/>
</dbReference>
<dbReference type="SUPFAM" id="SSF51735">
    <property type="entry name" value="NAD(P)-binding Rossmann-fold domains"/>
    <property type="match status" value="1"/>
</dbReference>
<dbReference type="InterPro" id="IPR013708">
    <property type="entry name" value="Shikimate_DH-bd_N"/>
</dbReference>
<proteinExistence type="predicted"/>